<feature type="transmembrane region" description="Helical" evidence="10">
    <location>
        <begin position="340"/>
        <end position="358"/>
    </location>
</feature>
<dbReference type="UniPathway" id="UPA00196"/>
<dbReference type="Proteomes" id="UP000550714">
    <property type="component" value="Unassembled WGS sequence"/>
</dbReference>
<keyword evidence="3" id="KW-0337">GPI-anchor biosynthesis</keyword>
<feature type="transmembrane region" description="Helical" evidence="10">
    <location>
        <begin position="105"/>
        <end position="132"/>
    </location>
</feature>
<evidence type="ECO:0000256" key="9">
    <source>
        <dbReference type="ARBA" id="ARBA00023136"/>
    </source>
</evidence>
<dbReference type="AlphaFoldDB" id="A0A839RWL0"/>
<keyword evidence="9 10" id="KW-0472">Membrane</keyword>
<feature type="transmembrane region" description="Helical" evidence="10">
    <location>
        <begin position="287"/>
        <end position="309"/>
    </location>
</feature>
<reference evidence="11 12" key="1">
    <citation type="submission" date="2020-08" db="EMBL/GenBank/DDBJ databases">
        <title>Genomic Encyclopedia of Type Strains, Phase III (KMG-III): the genomes of soil and plant-associated and newly described type strains.</title>
        <authorList>
            <person name="Whitman W."/>
        </authorList>
    </citation>
    <scope>NUCLEOTIDE SEQUENCE [LARGE SCALE GENOMIC DNA]</scope>
    <source>
        <strain evidence="11 12">CECT 8577</strain>
    </source>
</reference>
<dbReference type="RefSeq" id="WP_183647220.1">
    <property type="nucleotide sequence ID" value="NZ_JACHWU010000001.1"/>
</dbReference>
<protein>
    <recommendedName>
        <fullName evidence="13">Integral membrane protein</fullName>
    </recommendedName>
</protein>
<feature type="transmembrane region" description="Helical" evidence="10">
    <location>
        <begin position="316"/>
        <end position="334"/>
    </location>
</feature>
<accession>A0A839RWL0</accession>
<feature type="transmembrane region" description="Helical" evidence="10">
    <location>
        <begin position="185"/>
        <end position="216"/>
    </location>
</feature>
<dbReference type="PANTHER" id="PTHR12468">
    <property type="entry name" value="GPI MANNOSYLTRANSFERASE 2"/>
    <property type="match status" value="1"/>
</dbReference>
<evidence type="ECO:0000256" key="6">
    <source>
        <dbReference type="ARBA" id="ARBA00022692"/>
    </source>
</evidence>
<evidence type="ECO:0000313" key="12">
    <source>
        <dbReference type="Proteomes" id="UP000550714"/>
    </source>
</evidence>
<feature type="transmembrane region" description="Helical" evidence="10">
    <location>
        <begin position="228"/>
        <end position="247"/>
    </location>
</feature>
<keyword evidence="7" id="KW-0256">Endoplasmic reticulum</keyword>
<dbReference type="EMBL" id="JACHWU010000001">
    <property type="protein sequence ID" value="MBB3049555.1"/>
    <property type="molecule type" value="Genomic_DNA"/>
</dbReference>
<name>A0A839RWL0_9PSEU</name>
<evidence type="ECO:0000256" key="1">
    <source>
        <dbReference type="ARBA" id="ARBA00004477"/>
    </source>
</evidence>
<comment type="caution">
    <text evidence="11">The sequence shown here is derived from an EMBL/GenBank/DDBJ whole genome shotgun (WGS) entry which is preliminary data.</text>
</comment>
<evidence type="ECO:0000256" key="5">
    <source>
        <dbReference type="ARBA" id="ARBA00022679"/>
    </source>
</evidence>
<organism evidence="11 12">
    <name type="scientific">Prauserella isguenensis</name>
    <dbReference type="NCBI Taxonomy" id="1470180"/>
    <lineage>
        <taxon>Bacteria</taxon>
        <taxon>Bacillati</taxon>
        <taxon>Actinomycetota</taxon>
        <taxon>Actinomycetes</taxon>
        <taxon>Pseudonocardiales</taxon>
        <taxon>Pseudonocardiaceae</taxon>
        <taxon>Prauserella</taxon>
    </lineage>
</organism>
<evidence type="ECO:0000256" key="7">
    <source>
        <dbReference type="ARBA" id="ARBA00022824"/>
    </source>
</evidence>
<evidence type="ECO:0000256" key="3">
    <source>
        <dbReference type="ARBA" id="ARBA00022502"/>
    </source>
</evidence>
<keyword evidence="6 10" id="KW-0812">Transmembrane</keyword>
<dbReference type="GO" id="GO:0000009">
    <property type="term" value="F:alpha-1,6-mannosyltransferase activity"/>
    <property type="evidence" value="ECO:0007669"/>
    <property type="project" value="InterPro"/>
</dbReference>
<keyword evidence="8 10" id="KW-1133">Transmembrane helix</keyword>
<keyword evidence="4" id="KW-0328">Glycosyltransferase</keyword>
<sequence>MTDTTAALPTAAPATLRQRAWHALRPVLPALTAFYAVQVVSYVVIALVADRAGVSFTELVGSYDVHWYAEIAEHGYRQDVLLDADGNPEPVSLAFFPLLPALASVFGLFGMPAAAALLLVSLLAGGVAAWGLHVFGTRLGGPRVGNLMAVLWAVAPGAIVLRMGYSESLFVAIAVWTLLALERRQWVAAGGLTLFAGLSRSTAVALIAAVGVAALIAIARRRDGWRPWAAALLAPLGLAAYLLYVAWRGGRLDAWFWIQEHAWHMGFDGGELTWITLGRVVSGDEPMWSVILAAVVVVSVGLLVASWFVRSIPLPAHVYTAAMMASALGTGAFWNCRARFLLPAITLAVPVAFLLARVPRWVSAVVLSLACVAGAWWGAYLLAYAELNP</sequence>
<comment type="pathway">
    <text evidence="2">Glycolipid biosynthesis; glycosylphosphatidylinositol-anchor biosynthesis.</text>
</comment>
<keyword evidence="5" id="KW-0808">Transferase</keyword>
<feature type="transmembrane region" description="Helical" evidence="10">
    <location>
        <begin position="365"/>
        <end position="385"/>
    </location>
</feature>
<proteinExistence type="predicted"/>
<evidence type="ECO:0000256" key="2">
    <source>
        <dbReference type="ARBA" id="ARBA00004687"/>
    </source>
</evidence>
<feature type="transmembrane region" description="Helical" evidence="10">
    <location>
        <begin position="27"/>
        <end position="49"/>
    </location>
</feature>
<dbReference type="GO" id="GO:0016020">
    <property type="term" value="C:membrane"/>
    <property type="evidence" value="ECO:0007669"/>
    <property type="project" value="GOC"/>
</dbReference>
<evidence type="ECO:0008006" key="13">
    <source>
        <dbReference type="Google" id="ProtNLM"/>
    </source>
</evidence>
<keyword evidence="12" id="KW-1185">Reference proteome</keyword>
<dbReference type="InterPro" id="IPR007315">
    <property type="entry name" value="PIG-V/Gpi18"/>
</dbReference>
<gene>
    <name evidence="11" type="ORF">FHS23_000550</name>
</gene>
<dbReference type="GO" id="GO:0006506">
    <property type="term" value="P:GPI anchor biosynthetic process"/>
    <property type="evidence" value="ECO:0007669"/>
    <property type="project" value="UniProtKB-UniPathway"/>
</dbReference>
<evidence type="ECO:0000256" key="8">
    <source>
        <dbReference type="ARBA" id="ARBA00022989"/>
    </source>
</evidence>
<evidence type="ECO:0000256" key="10">
    <source>
        <dbReference type="SAM" id="Phobius"/>
    </source>
</evidence>
<dbReference type="GO" id="GO:0004376">
    <property type="term" value="F:GPI mannosyltransferase activity"/>
    <property type="evidence" value="ECO:0007669"/>
    <property type="project" value="InterPro"/>
</dbReference>
<evidence type="ECO:0000313" key="11">
    <source>
        <dbReference type="EMBL" id="MBB3049555.1"/>
    </source>
</evidence>
<feature type="transmembrane region" description="Helical" evidence="10">
    <location>
        <begin position="144"/>
        <end position="165"/>
    </location>
</feature>
<comment type="subcellular location">
    <subcellularLocation>
        <location evidence="1">Endoplasmic reticulum membrane</location>
        <topology evidence="1">Multi-pass membrane protein</topology>
    </subcellularLocation>
</comment>
<evidence type="ECO:0000256" key="4">
    <source>
        <dbReference type="ARBA" id="ARBA00022676"/>
    </source>
</evidence>
<dbReference type="PANTHER" id="PTHR12468:SF2">
    <property type="entry name" value="GPI MANNOSYLTRANSFERASE 2"/>
    <property type="match status" value="1"/>
</dbReference>